<proteinExistence type="predicted"/>
<organism evidence="1 2">
    <name type="scientific">Bifidobacterium thermophilum RBL67</name>
    <dbReference type="NCBI Taxonomy" id="1254439"/>
    <lineage>
        <taxon>Bacteria</taxon>
        <taxon>Bacillati</taxon>
        <taxon>Actinomycetota</taxon>
        <taxon>Actinomycetes</taxon>
        <taxon>Bifidobacteriales</taxon>
        <taxon>Bifidobacteriaceae</taxon>
        <taxon>Bifidobacterium</taxon>
    </lineage>
</organism>
<dbReference type="AlphaFoldDB" id="M4RE07"/>
<dbReference type="EMBL" id="CP004346">
    <property type="protein sequence ID" value="AGH41766.1"/>
    <property type="molecule type" value="Genomic_DNA"/>
</dbReference>
<dbReference type="PATRIC" id="fig|1254439.12.peg.1491"/>
<reference evidence="1 2" key="1">
    <citation type="journal article" date="2013" name="Genome Announc.">
        <title>Complete Genome Sequence of the Probiotic Bifidobacterium thermophilum Strain RBL67.</title>
        <authorList>
            <person name="Jans C."/>
            <person name="Lacroix C."/>
            <person name="Follador R."/>
            <person name="Stevens M.J."/>
        </authorList>
    </citation>
    <scope>NUCLEOTIDE SEQUENCE [LARGE SCALE GENOMIC DNA]</scope>
    <source>
        <strain evidence="1 2">RBL67</strain>
    </source>
</reference>
<accession>M4RE07</accession>
<evidence type="ECO:0000313" key="1">
    <source>
        <dbReference type="EMBL" id="AGH41766.1"/>
    </source>
</evidence>
<dbReference type="HOGENOM" id="CLU_2913243_0_0_11"/>
<keyword evidence="2" id="KW-1185">Reference proteome</keyword>
<dbReference type="Proteomes" id="UP000011835">
    <property type="component" value="Chromosome"/>
</dbReference>
<protein>
    <submittedName>
        <fullName evidence="1">Uncharacterized protein</fullName>
    </submittedName>
</protein>
<dbReference type="KEGG" id="btp:D805_1499"/>
<sequence>MVHTAGGAPESGRSSMCQCLERHGLTDAVMTASAGFSKAHHIRFSNQLFALPSSFAEDAGS</sequence>
<evidence type="ECO:0000313" key="2">
    <source>
        <dbReference type="Proteomes" id="UP000011835"/>
    </source>
</evidence>
<gene>
    <name evidence="1" type="ORF">D805_1499</name>
</gene>
<name>M4RE07_9BIFI</name>